<protein>
    <submittedName>
        <fullName evidence="1 2">Uncharacterized protein</fullName>
    </submittedName>
</protein>
<evidence type="ECO:0000313" key="1">
    <source>
        <dbReference type="EMBL" id="EEC09466.1"/>
    </source>
</evidence>
<dbReference type="Proteomes" id="UP000001555">
    <property type="component" value="Unassembled WGS sequence"/>
</dbReference>
<dbReference type="AlphaFoldDB" id="B7PS94"/>
<evidence type="ECO:0000313" key="3">
    <source>
        <dbReference type="Proteomes" id="UP000001555"/>
    </source>
</evidence>
<reference evidence="2" key="2">
    <citation type="submission" date="2020-05" db="UniProtKB">
        <authorList>
            <consortium name="EnsemblMetazoa"/>
        </authorList>
    </citation>
    <scope>IDENTIFICATION</scope>
    <source>
        <strain evidence="2">wikel</strain>
    </source>
</reference>
<keyword evidence="3" id="KW-1185">Reference proteome</keyword>
<dbReference type="EMBL" id="DS777384">
    <property type="protein sequence ID" value="EEC09466.1"/>
    <property type="molecule type" value="Genomic_DNA"/>
</dbReference>
<organism>
    <name type="scientific">Ixodes scapularis</name>
    <name type="common">Black-legged tick</name>
    <name type="synonym">Deer tick</name>
    <dbReference type="NCBI Taxonomy" id="6945"/>
    <lineage>
        <taxon>Eukaryota</taxon>
        <taxon>Metazoa</taxon>
        <taxon>Ecdysozoa</taxon>
        <taxon>Arthropoda</taxon>
        <taxon>Chelicerata</taxon>
        <taxon>Arachnida</taxon>
        <taxon>Acari</taxon>
        <taxon>Parasitiformes</taxon>
        <taxon>Ixodida</taxon>
        <taxon>Ixodoidea</taxon>
        <taxon>Ixodidae</taxon>
        <taxon>Ixodinae</taxon>
        <taxon>Ixodes</taxon>
    </lineage>
</organism>
<dbReference type="PaxDb" id="6945-B7PS94"/>
<reference evidence="1 3" key="1">
    <citation type="submission" date="2008-03" db="EMBL/GenBank/DDBJ databases">
        <title>Annotation of Ixodes scapularis.</title>
        <authorList>
            <consortium name="Ixodes scapularis Genome Project Consortium"/>
            <person name="Caler E."/>
            <person name="Hannick L.I."/>
            <person name="Bidwell S."/>
            <person name="Joardar V."/>
            <person name="Thiagarajan M."/>
            <person name="Amedeo P."/>
            <person name="Galinsky K.J."/>
            <person name="Schobel S."/>
            <person name="Inman J."/>
            <person name="Hostetler J."/>
            <person name="Miller J."/>
            <person name="Hammond M."/>
            <person name="Megy K."/>
            <person name="Lawson D."/>
            <person name="Kodira C."/>
            <person name="Sutton G."/>
            <person name="Meyer J."/>
            <person name="Hill C.A."/>
            <person name="Birren B."/>
            <person name="Nene V."/>
            <person name="Collins F."/>
            <person name="Alarcon-Chaidez F."/>
            <person name="Wikel S."/>
            <person name="Strausberg R."/>
        </authorList>
    </citation>
    <scope>NUCLEOTIDE SEQUENCE [LARGE SCALE GENOMIC DNA]</scope>
    <source>
        <strain evidence="3">Wikel</strain>
        <strain evidence="1">Wikel colony</strain>
    </source>
</reference>
<accession>B7PS94</accession>
<dbReference type="InParanoid" id="B7PS94"/>
<dbReference type="EnsemblMetazoa" id="ISCW008185-RA">
    <property type="protein sequence ID" value="ISCW008185-PA"/>
    <property type="gene ID" value="ISCW008185"/>
</dbReference>
<dbReference type="VEuPathDB" id="VectorBase:ISCW008185"/>
<proteinExistence type="predicted"/>
<name>B7PS94_IXOSC</name>
<evidence type="ECO:0000313" key="2">
    <source>
        <dbReference type="EnsemblMetazoa" id="ISCW008185-PA"/>
    </source>
</evidence>
<dbReference type="EMBL" id="ABJB010816429">
    <property type="status" value="NOT_ANNOTATED_CDS"/>
    <property type="molecule type" value="Genomic_DNA"/>
</dbReference>
<gene>
    <name evidence="1" type="ORF">IscW_ISCW008185</name>
</gene>
<dbReference type="HOGENOM" id="CLU_2981361_0_0_1"/>
<sequence>MGAYGTLGGVCEPAAPSLEEAGELSIFCTDIFIISVTPFSHVKLLRWRFNKKKNRLLV</sequence>